<evidence type="ECO:0000256" key="1">
    <source>
        <dbReference type="ARBA" id="ARBA00001971"/>
    </source>
</evidence>
<reference evidence="10" key="1">
    <citation type="journal article" date="2020" name="Nat. Commun.">
        <title>Large-scale genome sequencing of mycorrhizal fungi provides insights into the early evolution of symbiotic traits.</title>
        <authorList>
            <person name="Miyauchi S."/>
            <person name="Kiss E."/>
            <person name="Kuo A."/>
            <person name="Drula E."/>
            <person name="Kohler A."/>
            <person name="Sanchez-Garcia M."/>
            <person name="Morin E."/>
            <person name="Andreopoulos B."/>
            <person name="Barry K.W."/>
            <person name="Bonito G."/>
            <person name="Buee M."/>
            <person name="Carver A."/>
            <person name="Chen C."/>
            <person name="Cichocki N."/>
            <person name="Clum A."/>
            <person name="Culley D."/>
            <person name="Crous P.W."/>
            <person name="Fauchery L."/>
            <person name="Girlanda M."/>
            <person name="Hayes R.D."/>
            <person name="Keri Z."/>
            <person name="LaButti K."/>
            <person name="Lipzen A."/>
            <person name="Lombard V."/>
            <person name="Magnuson J."/>
            <person name="Maillard F."/>
            <person name="Murat C."/>
            <person name="Nolan M."/>
            <person name="Ohm R.A."/>
            <person name="Pangilinan J."/>
            <person name="Pereira M.F."/>
            <person name="Perotto S."/>
            <person name="Peter M."/>
            <person name="Pfister S."/>
            <person name="Riley R."/>
            <person name="Sitrit Y."/>
            <person name="Stielow J.B."/>
            <person name="Szollosi G."/>
            <person name="Zifcakova L."/>
            <person name="Stursova M."/>
            <person name="Spatafora J.W."/>
            <person name="Tedersoo L."/>
            <person name="Vaario L.M."/>
            <person name="Yamada A."/>
            <person name="Yan M."/>
            <person name="Wang P."/>
            <person name="Xu J."/>
            <person name="Bruns T."/>
            <person name="Baldrian P."/>
            <person name="Vilgalys R."/>
            <person name="Dunand C."/>
            <person name="Henrissat B."/>
            <person name="Grigoriev I.V."/>
            <person name="Hibbett D."/>
            <person name="Nagy L.G."/>
            <person name="Martin F.M."/>
        </authorList>
    </citation>
    <scope>NUCLEOTIDE SEQUENCE</scope>
    <source>
        <strain evidence="10">UH-Tt-Lm1</strain>
    </source>
</reference>
<dbReference type="InterPro" id="IPR001128">
    <property type="entry name" value="Cyt_P450"/>
</dbReference>
<dbReference type="GO" id="GO:0020037">
    <property type="term" value="F:heme binding"/>
    <property type="evidence" value="ECO:0007669"/>
    <property type="project" value="InterPro"/>
</dbReference>
<comment type="caution">
    <text evidence="10">The sequence shown here is derived from an EMBL/GenBank/DDBJ whole genome shotgun (WGS) entry which is preliminary data.</text>
</comment>
<keyword evidence="11" id="KW-1185">Reference proteome</keyword>
<dbReference type="PANTHER" id="PTHR24305:SF166">
    <property type="entry name" value="CYTOCHROME P450 12A4, MITOCHONDRIAL-RELATED"/>
    <property type="match status" value="1"/>
</dbReference>
<keyword evidence="8" id="KW-0503">Monooxygenase</keyword>
<evidence type="ECO:0000256" key="3">
    <source>
        <dbReference type="ARBA" id="ARBA00010617"/>
    </source>
</evidence>
<dbReference type="PRINTS" id="PR00463">
    <property type="entry name" value="EP450I"/>
</dbReference>
<organism evidence="10 11">
    <name type="scientific">Thelephora terrestris</name>
    <dbReference type="NCBI Taxonomy" id="56493"/>
    <lineage>
        <taxon>Eukaryota</taxon>
        <taxon>Fungi</taxon>
        <taxon>Dikarya</taxon>
        <taxon>Basidiomycota</taxon>
        <taxon>Agaricomycotina</taxon>
        <taxon>Agaricomycetes</taxon>
        <taxon>Thelephorales</taxon>
        <taxon>Thelephoraceae</taxon>
        <taxon>Thelephora</taxon>
    </lineage>
</organism>
<dbReference type="InterPro" id="IPR002401">
    <property type="entry name" value="Cyt_P450_E_grp-I"/>
</dbReference>
<comment type="similarity">
    <text evidence="3">Belongs to the cytochrome P450 family.</text>
</comment>
<dbReference type="CDD" id="cd11069">
    <property type="entry name" value="CYP_FUM15-like"/>
    <property type="match status" value="1"/>
</dbReference>
<evidence type="ECO:0000256" key="6">
    <source>
        <dbReference type="ARBA" id="ARBA00023002"/>
    </source>
</evidence>
<dbReference type="Proteomes" id="UP000736335">
    <property type="component" value="Unassembled WGS sequence"/>
</dbReference>
<evidence type="ECO:0000313" key="10">
    <source>
        <dbReference type="EMBL" id="KAF9789640.1"/>
    </source>
</evidence>
<comment type="cofactor">
    <cofactor evidence="1 9">
        <name>heme</name>
        <dbReference type="ChEBI" id="CHEBI:30413"/>
    </cofactor>
</comment>
<dbReference type="EMBL" id="WIUZ02000003">
    <property type="protein sequence ID" value="KAF9789640.1"/>
    <property type="molecule type" value="Genomic_DNA"/>
</dbReference>
<dbReference type="InterPro" id="IPR050121">
    <property type="entry name" value="Cytochrome_P450_monoxygenase"/>
</dbReference>
<evidence type="ECO:0000256" key="5">
    <source>
        <dbReference type="ARBA" id="ARBA00022723"/>
    </source>
</evidence>
<dbReference type="Gene3D" id="1.10.630.10">
    <property type="entry name" value="Cytochrome P450"/>
    <property type="match status" value="1"/>
</dbReference>
<evidence type="ECO:0000256" key="2">
    <source>
        <dbReference type="ARBA" id="ARBA00005179"/>
    </source>
</evidence>
<evidence type="ECO:0000256" key="8">
    <source>
        <dbReference type="ARBA" id="ARBA00023033"/>
    </source>
</evidence>
<proteinExistence type="inferred from homology"/>
<protein>
    <submittedName>
        <fullName evidence="10">Cytochrome P450</fullName>
    </submittedName>
</protein>
<dbReference type="InterPro" id="IPR036396">
    <property type="entry name" value="Cyt_P450_sf"/>
</dbReference>
<evidence type="ECO:0000256" key="4">
    <source>
        <dbReference type="ARBA" id="ARBA00022617"/>
    </source>
</evidence>
<accession>A0A9P6HMQ2</accession>
<dbReference type="SUPFAM" id="SSF48264">
    <property type="entry name" value="Cytochrome P450"/>
    <property type="match status" value="1"/>
</dbReference>
<evidence type="ECO:0000313" key="11">
    <source>
        <dbReference type="Proteomes" id="UP000736335"/>
    </source>
</evidence>
<evidence type="ECO:0000256" key="7">
    <source>
        <dbReference type="ARBA" id="ARBA00023004"/>
    </source>
</evidence>
<keyword evidence="4 9" id="KW-0349">Heme</keyword>
<keyword evidence="7 9" id="KW-0408">Iron</keyword>
<keyword evidence="6" id="KW-0560">Oxidoreductase</keyword>
<comment type="pathway">
    <text evidence="2">Secondary metabolite biosynthesis.</text>
</comment>
<dbReference type="Pfam" id="PF00067">
    <property type="entry name" value="p450"/>
    <property type="match status" value="1"/>
</dbReference>
<dbReference type="GO" id="GO:0005506">
    <property type="term" value="F:iron ion binding"/>
    <property type="evidence" value="ECO:0007669"/>
    <property type="project" value="InterPro"/>
</dbReference>
<dbReference type="GO" id="GO:0016705">
    <property type="term" value="F:oxidoreductase activity, acting on paired donors, with incorporation or reduction of molecular oxygen"/>
    <property type="evidence" value="ECO:0007669"/>
    <property type="project" value="InterPro"/>
</dbReference>
<dbReference type="AlphaFoldDB" id="A0A9P6HMQ2"/>
<gene>
    <name evidence="10" type="ORF">BJ322DRAFT_1178282</name>
</gene>
<sequence>MEYSKTIVAVVVVPAIWLLFKKLKQSEVADIRGPDTSWSFLMGHLKLLWHSEAGGVEKLFLDNYGSVVRFKAPFAENRLWVADPKALHHIFHATSYLYRKSASRREMDAIIADRGLLYADGAAHRRQRKAMMPAFGLSASRELLPRFVEVVDKSEAMWKDLLAESPNEPVEIDVAGWLGRAALDIIGNAAFEYDFCALDGTENPLTRTYLNLLSDTFGTTPLLSDIFVSDASRYLPHGFMTWLFERDTSPGRAPMRDNAKYAREVAKELIDAKRQNIENGEIGKDLLGLLMKGSGDVDGEMDDVEIASQVRTIMLAGHETTAKTMAHMLWELAKNPEYQTKLREELDDFVAVKGNADFTAIELETMPYLNAVIKETLRVHTSVPDIVREVSVDDILPLSKPVVGRSGKAYHEISVPKGTLIHASLSGYNANPAVWGSDARDFRPGRWLEPGANKVDTPLGIYGNLMTFAAGERSCIGWRFALIEMQAFIARLVREFQFEVVEGKEIRICRPGLLVPTVVGEEDKGVQLPLNVSVVRRGAHLHS</sequence>
<dbReference type="OrthoDB" id="1470350at2759"/>
<name>A0A9P6HMQ2_9AGAM</name>
<dbReference type="PANTHER" id="PTHR24305">
    <property type="entry name" value="CYTOCHROME P450"/>
    <property type="match status" value="1"/>
</dbReference>
<keyword evidence="5 9" id="KW-0479">Metal-binding</keyword>
<reference evidence="10" key="2">
    <citation type="submission" date="2020-11" db="EMBL/GenBank/DDBJ databases">
        <authorList>
            <consortium name="DOE Joint Genome Institute"/>
            <person name="Kuo A."/>
            <person name="Miyauchi S."/>
            <person name="Kiss E."/>
            <person name="Drula E."/>
            <person name="Kohler A."/>
            <person name="Sanchez-Garcia M."/>
            <person name="Andreopoulos B."/>
            <person name="Barry K.W."/>
            <person name="Bonito G."/>
            <person name="Buee M."/>
            <person name="Carver A."/>
            <person name="Chen C."/>
            <person name="Cichocki N."/>
            <person name="Clum A."/>
            <person name="Culley D."/>
            <person name="Crous P.W."/>
            <person name="Fauchery L."/>
            <person name="Girlanda M."/>
            <person name="Hayes R."/>
            <person name="Keri Z."/>
            <person name="Labutti K."/>
            <person name="Lipzen A."/>
            <person name="Lombard V."/>
            <person name="Magnuson J."/>
            <person name="Maillard F."/>
            <person name="Morin E."/>
            <person name="Murat C."/>
            <person name="Nolan M."/>
            <person name="Ohm R."/>
            <person name="Pangilinan J."/>
            <person name="Pereira M."/>
            <person name="Perotto S."/>
            <person name="Peter M."/>
            <person name="Riley R."/>
            <person name="Sitrit Y."/>
            <person name="Stielow B."/>
            <person name="Szollosi G."/>
            <person name="Zifcakova L."/>
            <person name="Stursova M."/>
            <person name="Spatafora J.W."/>
            <person name="Tedersoo L."/>
            <person name="Vaario L.-M."/>
            <person name="Yamada A."/>
            <person name="Yan M."/>
            <person name="Wang P."/>
            <person name="Xu J."/>
            <person name="Bruns T."/>
            <person name="Baldrian P."/>
            <person name="Vilgalys R."/>
            <person name="Henrissat B."/>
            <person name="Grigoriev I.V."/>
            <person name="Hibbett D."/>
            <person name="Nagy L.G."/>
            <person name="Martin F.M."/>
        </authorList>
    </citation>
    <scope>NUCLEOTIDE SEQUENCE</scope>
    <source>
        <strain evidence="10">UH-Tt-Lm1</strain>
    </source>
</reference>
<feature type="binding site" description="axial binding residue" evidence="9">
    <location>
        <position position="475"/>
    </location>
    <ligand>
        <name>heme</name>
        <dbReference type="ChEBI" id="CHEBI:30413"/>
    </ligand>
    <ligandPart>
        <name>Fe</name>
        <dbReference type="ChEBI" id="CHEBI:18248"/>
    </ligandPart>
</feature>
<evidence type="ECO:0000256" key="9">
    <source>
        <dbReference type="PIRSR" id="PIRSR602401-1"/>
    </source>
</evidence>
<dbReference type="PRINTS" id="PR00385">
    <property type="entry name" value="P450"/>
</dbReference>
<dbReference type="GO" id="GO:0004497">
    <property type="term" value="F:monooxygenase activity"/>
    <property type="evidence" value="ECO:0007669"/>
    <property type="project" value="UniProtKB-KW"/>
</dbReference>